<protein>
    <submittedName>
        <fullName evidence="2">Conserved protein</fullName>
    </submittedName>
</protein>
<proteinExistence type="predicted"/>
<organism evidence="2 3">
    <name type="scientific">Tepidicaulis marinus</name>
    <dbReference type="NCBI Taxonomy" id="1333998"/>
    <lineage>
        <taxon>Bacteria</taxon>
        <taxon>Pseudomonadati</taxon>
        <taxon>Pseudomonadota</taxon>
        <taxon>Alphaproteobacteria</taxon>
        <taxon>Hyphomicrobiales</taxon>
        <taxon>Parvibaculaceae</taxon>
        <taxon>Tepidicaulis</taxon>
    </lineage>
</organism>
<reference evidence="2 3" key="1">
    <citation type="submission" date="2014-07" db="EMBL/GenBank/DDBJ databases">
        <title>Tepidicaulis marinum gen. nov., sp. nov., a novel marine bacterium denitrifying nitrate to nitrous oxide strictly under microaerobic conditions.</title>
        <authorList>
            <person name="Takeuchi M."/>
            <person name="Yamagishi T."/>
            <person name="Kamagata Y."/>
            <person name="Oshima K."/>
            <person name="Hattori M."/>
            <person name="Katayama T."/>
            <person name="Hanada S."/>
            <person name="Tamaki H."/>
            <person name="Marumo K."/>
            <person name="Maeda H."/>
            <person name="Nedachi M."/>
            <person name="Iwasaki W."/>
            <person name="Suwa Y."/>
            <person name="Sakata S."/>
        </authorList>
    </citation>
    <scope>NUCLEOTIDE SEQUENCE [LARGE SCALE GENOMIC DNA]</scope>
    <source>
        <strain evidence="2 3">MA2</strain>
    </source>
</reference>
<dbReference type="RefSeq" id="WP_156101678.1">
    <property type="nucleotide sequence ID" value="NZ_BBIO01000004.1"/>
</dbReference>
<dbReference type="Proteomes" id="UP000028702">
    <property type="component" value="Unassembled WGS sequence"/>
</dbReference>
<sequence>MRLSTRTGLKSLLSAGTLCAGFIFTGSAALAEVPDAVAARLGQDLTPMGSEKAGNAEGTIPAWTGGLTTPPPSLGYEVGMHHVNPFASEKELFRITRENMDQYAGKLTGAHKALLKDYGDTYFMKVFPTHRTCALPEHVYQANRRNAKVGLLAEGGNGVSQAIMGKPFPIPNSALEIIWNHMLGFINHKATRQFAAAIPTQGGDYTIYTVQDEAIVAWNDPTKKSAEELGNIWAKYIAHTVAPARRAGNVTLVHETINMAKQGRLAWQYSPGTRRVRRAPDIAYDNPGTNSDGMTTVDSFGGYNGSPDRYNWTVIGKQEAYVPYNNYDLGSDKLKYEDILNQRHINQEHSRYELHRVWVIEANLKEGMRHVYQRRRFYLQEDTWNIVAAELYDTRGELWRVQEHFPITAYEVPLCAGIAATYYDLTNGRYLAGGLINEEPAINFFANELDENRYTPSAIRRIGIR</sequence>
<comment type="caution">
    <text evidence="2">The sequence shown here is derived from an EMBL/GenBank/DDBJ whole genome shotgun (WGS) entry which is preliminary data.</text>
</comment>
<dbReference type="Gene3D" id="2.50.20.10">
    <property type="entry name" value="Lipoprotein localisation LolA/LolB/LppX"/>
    <property type="match status" value="1"/>
</dbReference>
<evidence type="ECO:0000313" key="3">
    <source>
        <dbReference type="Proteomes" id="UP000028702"/>
    </source>
</evidence>
<feature type="chain" id="PRO_5001754864" evidence="1">
    <location>
        <begin position="32"/>
        <end position="465"/>
    </location>
</feature>
<name>A0A081B980_9HYPH</name>
<dbReference type="InterPro" id="IPR010752">
    <property type="entry name" value="DUF1329"/>
</dbReference>
<dbReference type="eggNOG" id="ENOG502Z7HQ">
    <property type="taxonomic scope" value="Bacteria"/>
</dbReference>
<dbReference type="Pfam" id="PF07044">
    <property type="entry name" value="DUF1329"/>
    <property type="match status" value="1"/>
</dbReference>
<feature type="signal peptide" evidence="1">
    <location>
        <begin position="1"/>
        <end position="31"/>
    </location>
</feature>
<keyword evidence="3" id="KW-1185">Reference proteome</keyword>
<dbReference type="EMBL" id="BBIO01000004">
    <property type="protein sequence ID" value="GAK44598.1"/>
    <property type="molecule type" value="Genomic_DNA"/>
</dbReference>
<dbReference type="CDD" id="cd16329">
    <property type="entry name" value="LolA_like"/>
    <property type="match status" value="1"/>
</dbReference>
<dbReference type="AlphaFoldDB" id="A0A081B980"/>
<evidence type="ECO:0000313" key="2">
    <source>
        <dbReference type="EMBL" id="GAK44598.1"/>
    </source>
</evidence>
<dbReference type="STRING" id="1333998.M2A_1097"/>
<gene>
    <name evidence="2" type="ORF">M2A_1097</name>
</gene>
<keyword evidence="1" id="KW-0732">Signal</keyword>
<accession>A0A081B980</accession>
<evidence type="ECO:0000256" key="1">
    <source>
        <dbReference type="SAM" id="SignalP"/>
    </source>
</evidence>